<dbReference type="EMBL" id="LAZR01027958">
    <property type="protein sequence ID" value="KKL64066.1"/>
    <property type="molecule type" value="Genomic_DNA"/>
</dbReference>
<gene>
    <name evidence="1" type="ORF">LCGC14_2168740</name>
</gene>
<name>A0A0F9ECU8_9ZZZZ</name>
<sequence length="345" mass="39192">MSEWLTPHLLLHGVRHLNDQYFNFHDLPVKLYRREANCRWIEFAIMQPSGFINFAVPREGNEWKEGQAYEFKVGCITQLEEIRSEEWRWCGDGQEGNGYMTPYGVCKEERQYFIENHHDISEIRFPYINLPGWCTERTERIYSIPPRLEGHDQSLAIDFAAEEGDAVGVQWYDGNLLRLLSGRFYEEVHGMLLQMAEPPAQSSVSSAIVESIMRISQELGVGNAFDISIDALTGISIDALADHENPPGLNDNYSPANDALTPEIEGLGVTPVGDQGRVDAAINNIDYESEHREWEEGCPHNDTREIKGEENGKPIVADYCNDCTDIIRRVETESATNQTKGNKHD</sequence>
<organism evidence="1">
    <name type="scientific">marine sediment metagenome</name>
    <dbReference type="NCBI Taxonomy" id="412755"/>
    <lineage>
        <taxon>unclassified sequences</taxon>
        <taxon>metagenomes</taxon>
        <taxon>ecological metagenomes</taxon>
    </lineage>
</organism>
<reference evidence="1" key="1">
    <citation type="journal article" date="2015" name="Nature">
        <title>Complex archaea that bridge the gap between prokaryotes and eukaryotes.</title>
        <authorList>
            <person name="Spang A."/>
            <person name="Saw J.H."/>
            <person name="Jorgensen S.L."/>
            <person name="Zaremba-Niedzwiedzka K."/>
            <person name="Martijn J."/>
            <person name="Lind A.E."/>
            <person name="van Eijk R."/>
            <person name="Schleper C."/>
            <person name="Guy L."/>
            <person name="Ettema T.J."/>
        </authorList>
    </citation>
    <scope>NUCLEOTIDE SEQUENCE</scope>
</reference>
<proteinExistence type="predicted"/>
<accession>A0A0F9ECU8</accession>
<protein>
    <submittedName>
        <fullName evidence="1">Uncharacterized protein</fullName>
    </submittedName>
</protein>
<comment type="caution">
    <text evidence="1">The sequence shown here is derived from an EMBL/GenBank/DDBJ whole genome shotgun (WGS) entry which is preliminary data.</text>
</comment>
<dbReference type="AlphaFoldDB" id="A0A0F9ECU8"/>
<evidence type="ECO:0000313" key="1">
    <source>
        <dbReference type="EMBL" id="KKL64066.1"/>
    </source>
</evidence>